<protein>
    <recommendedName>
        <fullName evidence="1">ATP-dependent Clp protease adapter protein ClpS</fullName>
    </recommendedName>
</protein>
<dbReference type="GO" id="GO:0008233">
    <property type="term" value="F:peptidase activity"/>
    <property type="evidence" value="ECO:0007669"/>
    <property type="project" value="UniProtKB-KW"/>
</dbReference>
<sequence length="103" mass="11770">MATDNRNPESVIEKGKTRLTPPPLYKVILINDDFTPMDFVVKVLRHFFFMDEEMATRIMLKIHTEGVGTCGTYPGDIAATKVQQVNELSKQNQHPLMCVMEKE</sequence>
<dbReference type="PANTHER" id="PTHR33473">
    <property type="entry name" value="ATP-DEPENDENT CLP PROTEASE ADAPTER PROTEIN CLPS1, CHLOROPLASTIC"/>
    <property type="match status" value="1"/>
</dbReference>
<gene>
    <name evidence="1" type="primary">clpS</name>
    <name evidence="3" type="ORF">SAMN05216339_10854</name>
</gene>
<dbReference type="Gene3D" id="3.30.1390.10">
    <property type="match status" value="1"/>
</dbReference>
<dbReference type="PANTHER" id="PTHR33473:SF19">
    <property type="entry name" value="ATP-DEPENDENT CLP PROTEASE ADAPTER PROTEIN CLPS"/>
    <property type="match status" value="1"/>
</dbReference>
<keyword evidence="3" id="KW-0378">Hydrolase</keyword>
<keyword evidence="3" id="KW-0645">Protease</keyword>
<reference evidence="3 4" key="1">
    <citation type="submission" date="2016-10" db="EMBL/GenBank/DDBJ databases">
        <authorList>
            <person name="de Groot N.N."/>
        </authorList>
    </citation>
    <scope>NUCLEOTIDE SEQUENCE [LARGE SCALE GENOMIC DNA]</scope>
    <source>
        <strain evidence="3 4">Nm24</strain>
    </source>
</reference>
<evidence type="ECO:0000259" key="2">
    <source>
        <dbReference type="Pfam" id="PF02617"/>
    </source>
</evidence>
<name>A0A1I7IE20_9PROT</name>
<evidence type="ECO:0000313" key="3">
    <source>
        <dbReference type="EMBL" id="SFU71213.1"/>
    </source>
</evidence>
<accession>A0A1I7IE20</accession>
<dbReference type="OrthoDB" id="9796121at2"/>
<organism evidence="3 4">
    <name type="scientific">Nitrosomonas eutropha</name>
    <dbReference type="NCBI Taxonomy" id="916"/>
    <lineage>
        <taxon>Bacteria</taxon>
        <taxon>Pseudomonadati</taxon>
        <taxon>Pseudomonadota</taxon>
        <taxon>Betaproteobacteria</taxon>
        <taxon>Nitrosomonadales</taxon>
        <taxon>Nitrosomonadaceae</taxon>
        <taxon>Nitrosomonas</taxon>
    </lineage>
</organism>
<evidence type="ECO:0000313" key="4">
    <source>
        <dbReference type="Proteomes" id="UP000183926"/>
    </source>
</evidence>
<dbReference type="InterPro" id="IPR022935">
    <property type="entry name" value="ClpS"/>
</dbReference>
<dbReference type="AlphaFoldDB" id="A0A1I7IE20"/>
<feature type="domain" description="Adaptor protein ClpS core" evidence="2">
    <location>
        <begin position="21"/>
        <end position="98"/>
    </location>
</feature>
<comment type="similarity">
    <text evidence="1">Belongs to the ClpS family.</text>
</comment>
<dbReference type="GO" id="GO:0030163">
    <property type="term" value="P:protein catabolic process"/>
    <property type="evidence" value="ECO:0007669"/>
    <property type="project" value="InterPro"/>
</dbReference>
<comment type="function">
    <text evidence="1">Involved in the modulation of the specificity of the ClpAP-mediated ATP-dependent protein degradation.</text>
</comment>
<dbReference type="RefSeq" id="WP_074928978.1">
    <property type="nucleotide sequence ID" value="NZ_FPBL01000008.1"/>
</dbReference>
<dbReference type="FunFam" id="3.30.1390.10:FF:000002">
    <property type="entry name" value="ATP-dependent Clp protease adapter protein ClpS"/>
    <property type="match status" value="1"/>
</dbReference>
<dbReference type="EMBL" id="FPBL01000008">
    <property type="protein sequence ID" value="SFU71213.1"/>
    <property type="molecule type" value="Genomic_DNA"/>
</dbReference>
<dbReference type="NCBIfam" id="NF000672">
    <property type="entry name" value="PRK00033.1-5"/>
    <property type="match status" value="1"/>
</dbReference>
<dbReference type="SUPFAM" id="SSF54736">
    <property type="entry name" value="ClpS-like"/>
    <property type="match status" value="1"/>
</dbReference>
<dbReference type="Proteomes" id="UP000183926">
    <property type="component" value="Unassembled WGS sequence"/>
</dbReference>
<comment type="subunit">
    <text evidence="1">Binds to the N-terminal domain of the chaperone ClpA.</text>
</comment>
<dbReference type="InterPro" id="IPR014719">
    <property type="entry name" value="Ribosomal_bL12_C/ClpS-like"/>
</dbReference>
<proteinExistence type="inferred from homology"/>
<evidence type="ECO:0000256" key="1">
    <source>
        <dbReference type="HAMAP-Rule" id="MF_00302"/>
    </source>
</evidence>
<dbReference type="HAMAP" id="MF_00302">
    <property type="entry name" value="ClpS"/>
    <property type="match status" value="1"/>
</dbReference>
<dbReference type="GO" id="GO:0006508">
    <property type="term" value="P:proteolysis"/>
    <property type="evidence" value="ECO:0007669"/>
    <property type="project" value="UniProtKB-UniRule"/>
</dbReference>
<dbReference type="Pfam" id="PF02617">
    <property type="entry name" value="ClpS"/>
    <property type="match status" value="1"/>
</dbReference>
<dbReference type="InterPro" id="IPR003769">
    <property type="entry name" value="ClpS_core"/>
</dbReference>